<feature type="compositionally biased region" description="Polar residues" evidence="1">
    <location>
        <begin position="243"/>
        <end position="261"/>
    </location>
</feature>
<dbReference type="VEuPathDB" id="FungiDB:Z520_02973"/>
<evidence type="ECO:0000313" key="3">
    <source>
        <dbReference type="Proteomes" id="UP000053411"/>
    </source>
</evidence>
<dbReference type="Proteomes" id="UP000053411">
    <property type="component" value="Unassembled WGS sequence"/>
</dbReference>
<evidence type="ECO:0000256" key="1">
    <source>
        <dbReference type="SAM" id="MobiDB-lite"/>
    </source>
</evidence>
<dbReference type="GeneID" id="27708719"/>
<reference evidence="2 3" key="1">
    <citation type="submission" date="2015-01" db="EMBL/GenBank/DDBJ databases">
        <title>The Genome Sequence of Fonsecaea multimorphosa CBS 102226.</title>
        <authorList>
            <consortium name="The Broad Institute Genomics Platform"/>
            <person name="Cuomo C."/>
            <person name="de Hoog S."/>
            <person name="Gorbushina A."/>
            <person name="Stielow B."/>
            <person name="Teixiera M."/>
            <person name="Abouelleil A."/>
            <person name="Chapman S.B."/>
            <person name="Priest M."/>
            <person name="Young S.K."/>
            <person name="Wortman J."/>
            <person name="Nusbaum C."/>
            <person name="Birren B."/>
        </authorList>
    </citation>
    <scope>NUCLEOTIDE SEQUENCE [LARGE SCALE GENOMIC DNA]</scope>
    <source>
        <strain evidence="2 3">CBS 102226</strain>
    </source>
</reference>
<dbReference type="RefSeq" id="XP_016635543.1">
    <property type="nucleotide sequence ID" value="XM_016773486.1"/>
</dbReference>
<feature type="region of interest" description="Disordered" evidence="1">
    <location>
        <begin position="153"/>
        <end position="178"/>
    </location>
</feature>
<evidence type="ECO:0000313" key="2">
    <source>
        <dbReference type="EMBL" id="KIY01421.1"/>
    </source>
</evidence>
<dbReference type="EMBL" id="KN848065">
    <property type="protein sequence ID" value="KIY01421.1"/>
    <property type="molecule type" value="Genomic_DNA"/>
</dbReference>
<dbReference type="AlphaFoldDB" id="A0A0D2HHS4"/>
<dbReference type="OrthoDB" id="4161091at2759"/>
<sequence length="633" mass="70472">MSMAARIIHLLKKGHTYGCIPCHVVEEFDQEIDKESIEALLEKDFDVTKEALPGTGGEHIIPTIPAVDADGYVSGVVIPSGIYHEIISLRHLPAGFLKDYVRIRWSFRVSEPVITEAINAFLIEQGLRHSSHPELQDVDDSIPEHDGRHLHNLATTSEEEPDVEAFNNPPPDYEPRPEFRGIQLRHPREVNPIDGQLPPFFENLTLSPAPPDYSAEMDPPSYDNMHVNLETRPSGSSSPPSPTVRQRSNQPSGETSSSVTPTVQADLPAFQGLAEQPNPIKCFSRSNVVDFLFDGLHEIDIYPDGPFEPVRLQDEGLRNMKAFTLLLAVARIDPYLGPTEHFAEFITHPENDEPPILTPEGELVKDVVLRFFREMYISGCGTSREALRDYPGCASFAGFCFMINHMRLNRGAPEVYSHTPAAFLEPVLDELRLSGNHSVMKVLGRCGSDVTETAPSLKDLVDLFDEISLQRLISEPVALDFWPKSTLHSRLVHPGFEVDGAVRDWLRRKKALLTFDEAVQLAASLVDGRDHVSALLESTGQDFLVSRRSLEAFVADAMRMTEGTPENGDVGTIIAQIRGLRDIWDAYEISAEWWAAAMTNIAVVRAQPDRCSELWVDMMPTTGTPQPVVRPAD</sequence>
<accession>A0A0D2HHS4</accession>
<organism evidence="2 3">
    <name type="scientific">Fonsecaea multimorphosa CBS 102226</name>
    <dbReference type="NCBI Taxonomy" id="1442371"/>
    <lineage>
        <taxon>Eukaryota</taxon>
        <taxon>Fungi</taxon>
        <taxon>Dikarya</taxon>
        <taxon>Ascomycota</taxon>
        <taxon>Pezizomycotina</taxon>
        <taxon>Eurotiomycetes</taxon>
        <taxon>Chaetothyriomycetidae</taxon>
        <taxon>Chaetothyriales</taxon>
        <taxon>Herpotrichiellaceae</taxon>
        <taxon>Fonsecaea</taxon>
    </lineage>
</organism>
<name>A0A0D2HHS4_9EURO</name>
<proteinExistence type="predicted"/>
<feature type="region of interest" description="Disordered" evidence="1">
    <location>
        <begin position="196"/>
        <end position="261"/>
    </location>
</feature>
<dbReference type="STRING" id="1442371.A0A0D2HHS4"/>
<protein>
    <submittedName>
        <fullName evidence="2">Uncharacterized protein</fullName>
    </submittedName>
</protein>
<gene>
    <name evidence="2" type="ORF">Z520_02973</name>
</gene>
<keyword evidence="3" id="KW-1185">Reference proteome</keyword>